<evidence type="ECO:0000256" key="2">
    <source>
        <dbReference type="ARBA" id="ARBA00022670"/>
    </source>
</evidence>
<dbReference type="GO" id="GO:0007165">
    <property type="term" value="P:signal transduction"/>
    <property type="evidence" value="ECO:0007669"/>
    <property type="project" value="TreeGrafter"/>
</dbReference>
<feature type="signal peptide" evidence="6">
    <location>
        <begin position="1"/>
        <end position="19"/>
    </location>
</feature>
<sequence>MIGIAVFFAFLMGAAPAQAQDVQESMIKFGRLLRLIDSYYVDSTNVDKLTDEAIVDLLSKLDPHSVYISKEEVEKMNEPLVGSFEGIGISFNILRDTLMVVTTIPGGPSEKVGLMPGDRIMVVDGKPIAGVGLQNSDVMDMLRGDKGTRVDLQVQRNREVSLLDFTIIRDKIPLYSLDASYMLNDHTGYIKINRFAATTTDEFDTAIADLKKNPGLENLVLDLRGNGGGYLKKAIELADQFLGPDKLVVYTEGNNDRRKDYESSAVGEFEHGRLVVLIDEGSASASEIVSGAIQDWDRGLIIGRRSFGKGLVQQPFPLTDGSVVRLTTAHYYTPSGRCIQKPYDKGVEEYREDYLHRFESGELFSADSIHLDKSQVYSTLVNKREVYGGGGIMPDVFVPLDTTSNYAFYNQVIRRNILNTAILTYLDSNRETIKNKYPDFASYDNKFSIGDEFVENVIAQAAEEKVDSDKESIDFARPLIKKLGKALIARDVFGTNYYFQVINKDEEIIKKAVEVLENNSNYEKILAEK</sequence>
<evidence type="ECO:0000259" key="7">
    <source>
        <dbReference type="PROSITE" id="PS50106"/>
    </source>
</evidence>
<dbReference type="Proteomes" id="UP000283387">
    <property type="component" value="Unassembled WGS sequence"/>
</dbReference>
<accession>A0A419W2L2</accession>
<comment type="similarity">
    <text evidence="1 5">Belongs to the peptidase S41A family.</text>
</comment>
<evidence type="ECO:0000256" key="3">
    <source>
        <dbReference type="ARBA" id="ARBA00022801"/>
    </source>
</evidence>
<proteinExistence type="inferred from homology"/>
<dbReference type="GO" id="GO:0008236">
    <property type="term" value="F:serine-type peptidase activity"/>
    <property type="evidence" value="ECO:0007669"/>
    <property type="project" value="UniProtKB-KW"/>
</dbReference>
<evidence type="ECO:0000256" key="5">
    <source>
        <dbReference type="RuleBase" id="RU004404"/>
    </source>
</evidence>
<dbReference type="Gene3D" id="3.30.750.44">
    <property type="match status" value="1"/>
</dbReference>
<evidence type="ECO:0000313" key="9">
    <source>
        <dbReference type="Proteomes" id="UP000283387"/>
    </source>
</evidence>
<dbReference type="GO" id="GO:0004175">
    <property type="term" value="F:endopeptidase activity"/>
    <property type="evidence" value="ECO:0007669"/>
    <property type="project" value="TreeGrafter"/>
</dbReference>
<dbReference type="InterPro" id="IPR001478">
    <property type="entry name" value="PDZ"/>
</dbReference>
<organism evidence="8 9">
    <name type="scientific">Mangrovibacterium diazotrophicum</name>
    <dbReference type="NCBI Taxonomy" id="1261403"/>
    <lineage>
        <taxon>Bacteria</taxon>
        <taxon>Pseudomonadati</taxon>
        <taxon>Bacteroidota</taxon>
        <taxon>Bacteroidia</taxon>
        <taxon>Marinilabiliales</taxon>
        <taxon>Prolixibacteraceae</taxon>
        <taxon>Mangrovibacterium</taxon>
    </lineage>
</organism>
<dbReference type="AlphaFoldDB" id="A0A419W2L2"/>
<dbReference type="InterPro" id="IPR029045">
    <property type="entry name" value="ClpP/crotonase-like_dom_sf"/>
</dbReference>
<dbReference type="PANTHER" id="PTHR32060:SF30">
    <property type="entry name" value="CARBOXY-TERMINAL PROCESSING PROTEASE CTPA"/>
    <property type="match status" value="1"/>
</dbReference>
<comment type="caution">
    <text evidence="8">The sequence shown here is derived from an EMBL/GenBank/DDBJ whole genome shotgun (WGS) entry which is preliminary data.</text>
</comment>
<evidence type="ECO:0000256" key="6">
    <source>
        <dbReference type="SAM" id="SignalP"/>
    </source>
</evidence>
<keyword evidence="9" id="KW-1185">Reference proteome</keyword>
<dbReference type="GO" id="GO:0030288">
    <property type="term" value="C:outer membrane-bounded periplasmic space"/>
    <property type="evidence" value="ECO:0007669"/>
    <property type="project" value="TreeGrafter"/>
</dbReference>
<keyword evidence="2 5" id="KW-0645">Protease</keyword>
<feature type="chain" id="PRO_5019190143" evidence="6">
    <location>
        <begin position="20"/>
        <end position="529"/>
    </location>
</feature>
<dbReference type="EMBL" id="RAPN01000001">
    <property type="protein sequence ID" value="RKD89708.1"/>
    <property type="molecule type" value="Genomic_DNA"/>
</dbReference>
<dbReference type="InterPro" id="IPR036034">
    <property type="entry name" value="PDZ_sf"/>
</dbReference>
<dbReference type="Pfam" id="PF13180">
    <property type="entry name" value="PDZ_2"/>
    <property type="match status" value="1"/>
</dbReference>
<dbReference type="InterPro" id="IPR004447">
    <property type="entry name" value="Peptidase_S41A"/>
</dbReference>
<dbReference type="InterPro" id="IPR005151">
    <property type="entry name" value="Tail-specific_protease"/>
</dbReference>
<name>A0A419W2L2_9BACT</name>
<dbReference type="PROSITE" id="PS50106">
    <property type="entry name" value="PDZ"/>
    <property type="match status" value="1"/>
</dbReference>
<dbReference type="Gene3D" id="2.30.42.10">
    <property type="match status" value="1"/>
</dbReference>
<dbReference type="CDD" id="cd06782">
    <property type="entry name" value="cpPDZ_CPP-like"/>
    <property type="match status" value="1"/>
</dbReference>
<keyword evidence="3 5" id="KW-0378">Hydrolase</keyword>
<evidence type="ECO:0000256" key="1">
    <source>
        <dbReference type="ARBA" id="ARBA00009179"/>
    </source>
</evidence>
<dbReference type="PANTHER" id="PTHR32060">
    <property type="entry name" value="TAIL-SPECIFIC PROTEASE"/>
    <property type="match status" value="1"/>
</dbReference>
<keyword evidence="6" id="KW-0732">Signal</keyword>
<dbReference type="SUPFAM" id="SSF50156">
    <property type="entry name" value="PDZ domain-like"/>
    <property type="match status" value="1"/>
</dbReference>
<dbReference type="SUPFAM" id="SSF52096">
    <property type="entry name" value="ClpP/crotonase"/>
    <property type="match status" value="1"/>
</dbReference>
<dbReference type="SMART" id="SM00245">
    <property type="entry name" value="TSPc"/>
    <property type="match status" value="1"/>
</dbReference>
<dbReference type="SMART" id="SM00228">
    <property type="entry name" value="PDZ"/>
    <property type="match status" value="1"/>
</dbReference>
<dbReference type="Gene3D" id="3.90.226.10">
    <property type="entry name" value="2-enoyl-CoA Hydratase, Chain A, domain 1"/>
    <property type="match status" value="1"/>
</dbReference>
<protein>
    <submittedName>
        <fullName evidence="8">Carboxyl-terminal processing protease</fullName>
    </submittedName>
</protein>
<feature type="domain" description="PDZ" evidence="7">
    <location>
        <begin position="65"/>
        <end position="143"/>
    </location>
</feature>
<gene>
    <name evidence="8" type="ORF">BC643_0039</name>
</gene>
<dbReference type="NCBIfam" id="TIGR00225">
    <property type="entry name" value="prc"/>
    <property type="match status" value="1"/>
</dbReference>
<keyword evidence="4 5" id="KW-0720">Serine protease</keyword>
<reference evidence="8 9" key="1">
    <citation type="submission" date="2018-09" db="EMBL/GenBank/DDBJ databases">
        <title>Genomic Encyclopedia of Archaeal and Bacterial Type Strains, Phase II (KMG-II): from individual species to whole genera.</title>
        <authorList>
            <person name="Goeker M."/>
        </authorList>
    </citation>
    <scope>NUCLEOTIDE SEQUENCE [LARGE SCALE GENOMIC DNA]</scope>
    <source>
        <strain evidence="8 9">DSM 27148</strain>
    </source>
</reference>
<evidence type="ECO:0000313" key="8">
    <source>
        <dbReference type="EMBL" id="RKD89708.1"/>
    </source>
</evidence>
<dbReference type="FunFam" id="2.30.42.10:FF:000063">
    <property type="entry name" value="Peptidase, S41 family"/>
    <property type="match status" value="1"/>
</dbReference>
<evidence type="ECO:0000256" key="4">
    <source>
        <dbReference type="ARBA" id="ARBA00022825"/>
    </source>
</evidence>
<dbReference type="Pfam" id="PF03572">
    <property type="entry name" value="Peptidase_S41"/>
    <property type="match status" value="1"/>
</dbReference>
<dbReference type="GO" id="GO:0006508">
    <property type="term" value="P:proteolysis"/>
    <property type="evidence" value="ECO:0007669"/>
    <property type="project" value="UniProtKB-KW"/>
</dbReference>
<dbReference type="CDD" id="cd07560">
    <property type="entry name" value="Peptidase_S41_CPP"/>
    <property type="match status" value="1"/>
</dbReference>